<dbReference type="RefSeq" id="WP_007186790.1">
    <property type="nucleotide sequence ID" value="NZ_AKGD01000003.1"/>
</dbReference>
<sequence>MGLTDAIRLAAENGCEIVPTENGRVMIRAISYDADPYELEERRLLSMSREEFLTEWLPPRFEN</sequence>
<keyword evidence="2" id="KW-1185">Reference proteome</keyword>
<dbReference type="EMBL" id="AKGD01000003">
    <property type="protein sequence ID" value="EIT68660.1"/>
    <property type="molecule type" value="Genomic_DNA"/>
</dbReference>
<dbReference type="STRING" id="1172194.WQQ_38550"/>
<reference evidence="1 2" key="1">
    <citation type="journal article" date="2012" name="J. Bacteriol.">
        <title>Genome Sequence of n-Alkane-Degrading Hydrocarboniphaga effusa Strain AP103T (ATCC BAA-332T).</title>
        <authorList>
            <person name="Chang H.K."/>
            <person name="Zylstra G.J."/>
            <person name="Chae J.C."/>
        </authorList>
    </citation>
    <scope>NUCLEOTIDE SEQUENCE [LARGE SCALE GENOMIC DNA]</scope>
    <source>
        <strain evidence="1 2">AP103</strain>
    </source>
</reference>
<dbReference type="OrthoDB" id="7068480at2"/>
<proteinExistence type="predicted"/>
<organism evidence="1 2">
    <name type="scientific">Hydrocarboniphaga effusa AP103</name>
    <dbReference type="NCBI Taxonomy" id="1172194"/>
    <lineage>
        <taxon>Bacteria</taxon>
        <taxon>Pseudomonadati</taxon>
        <taxon>Pseudomonadota</taxon>
        <taxon>Gammaproteobacteria</taxon>
        <taxon>Nevskiales</taxon>
        <taxon>Nevskiaceae</taxon>
        <taxon>Hydrocarboniphaga</taxon>
    </lineage>
</organism>
<name>I8T413_9GAMM</name>
<protein>
    <submittedName>
        <fullName evidence="1">Uncharacterized protein</fullName>
    </submittedName>
</protein>
<evidence type="ECO:0000313" key="2">
    <source>
        <dbReference type="Proteomes" id="UP000003704"/>
    </source>
</evidence>
<dbReference type="Proteomes" id="UP000003704">
    <property type="component" value="Unassembled WGS sequence"/>
</dbReference>
<dbReference type="AlphaFoldDB" id="I8T413"/>
<accession>I8T413</accession>
<comment type="caution">
    <text evidence="1">The sequence shown here is derived from an EMBL/GenBank/DDBJ whole genome shotgun (WGS) entry which is preliminary data.</text>
</comment>
<evidence type="ECO:0000313" key="1">
    <source>
        <dbReference type="EMBL" id="EIT68660.1"/>
    </source>
</evidence>
<gene>
    <name evidence="1" type="ORF">WQQ_38550</name>
</gene>